<dbReference type="InterPro" id="IPR019734">
    <property type="entry name" value="TPR_rpt"/>
</dbReference>
<keyword evidence="3" id="KW-1185">Reference proteome</keyword>
<dbReference type="SMART" id="SM00028">
    <property type="entry name" value="TPR"/>
    <property type="match status" value="5"/>
</dbReference>
<evidence type="ECO:0000259" key="1">
    <source>
        <dbReference type="Pfam" id="PF20698"/>
    </source>
</evidence>
<protein>
    <recommendedName>
        <fullName evidence="1">PIN domain-containing protein</fullName>
    </recommendedName>
</protein>
<dbReference type="InterPro" id="IPR011990">
    <property type="entry name" value="TPR-like_helical_dom_sf"/>
</dbReference>
<reference evidence="2" key="1">
    <citation type="journal article" date="2022" name="ISME J.">
        <title>Identification of active gaseous-alkane degraders at natural gas seeps.</title>
        <authorList>
            <person name="Farhan Ul Haque M."/>
            <person name="Hernandez M."/>
            <person name="Crombie A.T."/>
            <person name="Murrell J.C."/>
        </authorList>
    </citation>
    <scope>NUCLEOTIDE SEQUENCE</scope>
    <source>
        <strain evidence="2">PC2</strain>
    </source>
</reference>
<dbReference type="EMBL" id="JAIVFP010000002">
    <property type="protein sequence ID" value="MCI4684949.1"/>
    <property type="molecule type" value="Genomic_DNA"/>
</dbReference>
<dbReference type="Pfam" id="PF20698">
    <property type="entry name" value="PIN-TPR-GreABC"/>
    <property type="match status" value="1"/>
</dbReference>
<dbReference type="RefSeq" id="WP_243068980.1">
    <property type="nucleotide sequence ID" value="NZ_JAIVFP010000002.1"/>
</dbReference>
<dbReference type="SUPFAM" id="SSF48452">
    <property type="entry name" value="TPR-like"/>
    <property type="match status" value="2"/>
</dbReference>
<proteinExistence type="predicted"/>
<comment type="caution">
    <text evidence="2">The sequence shown here is derived from an EMBL/GenBank/DDBJ whole genome shotgun (WGS) entry which is preliminary data.</text>
</comment>
<feature type="domain" description="PIN" evidence="1">
    <location>
        <begin position="997"/>
        <end position="1135"/>
    </location>
</feature>
<organism evidence="2 3">
    <name type="scientific">Candidatus Rhodoblastus alkanivorans</name>
    <dbReference type="NCBI Taxonomy" id="2954117"/>
    <lineage>
        <taxon>Bacteria</taxon>
        <taxon>Pseudomonadati</taxon>
        <taxon>Pseudomonadota</taxon>
        <taxon>Alphaproteobacteria</taxon>
        <taxon>Hyphomicrobiales</taxon>
        <taxon>Rhodoblastaceae</taxon>
        <taxon>Rhodoblastus</taxon>
    </lineage>
</organism>
<dbReference type="Proteomes" id="UP001139104">
    <property type="component" value="Unassembled WGS sequence"/>
</dbReference>
<dbReference type="Gene3D" id="1.25.40.10">
    <property type="entry name" value="Tetratricopeptide repeat domain"/>
    <property type="match status" value="2"/>
</dbReference>
<evidence type="ECO:0000313" key="2">
    <source>
        <dbReference type="EMBL" id="MCI4684949.1"/>
    </source>
</evidence>
<name>A0ABS9ZBI5_9HYPH</name>
<gene>
    <name evidence="2" type="ORF">K2U94_19615</name>
</gene>
<accession>A0ABS9ZBI5</accession>
<evidence type="ECO:0000313" key="3">
    <source>
        <dbReference type="Proteomes" id="UP001139104"/>
    </source>
</evidence>
<dbReference type="InterPro" id="IPR048987">
    <property type="entry name" value="PIN-TPR-GreABC"/>
</dbReference>
<sequence length="1328" mass="146320">MSALAATQIPKPADEQAFERASVVLFRCLLGDPNVSRHGRRGQRQNGVDLVGIRNGDPAHLVGIQCKLKGAGHELSEKEVRDELTKALTFSPELREYFIVTTSPDDVDLQQLARELAVDLIAKGRRLLIHVWGWNTLEERISEHADALKAFDPGHGVFSEQILEKVTEGVDLQVDIKNDLALGFSAINSSLAQIVDRALIAHPSDATVAANVLEAHLDAEIDEFRDLANTGKPRTALSLLEKLRDRVAISASGRILFRIKANIGSCLLALGEDAKAAQLLADAFDHAPTEPKAVANKALSLLLQGNWRQLMEFGEAALRVDPTNEGVAGYLVQAARFDEAIDEPMTLLPRDVKSSAAVAVGRIAFLQHRGRNLDWWQAAREARDAHPEDPLAQQFAAEADLDQILRDPHYQRKRLFGPGERGRLMAATSLLLSLWDRARVSEAIVRPEHITLCSNLVVAFFALEDFAKAIEIARQGLALSPDNSELVERAMAAAIDGVDDQLARELLPKLPSSPESVILAFRFHAHHSDWAKVAEICQTHRDQIPEVERALVTTAGQLAELKAAGAKNVEEEIHLATVNAADDPRASIVAADFAMTFGFEAIADEAYKNALRNIDANSHIASRLMVSMHGAKRGDWKSVADLLDGQVGEERDSRELRTLATALVNDLPIRKRATRFFERLPQSIGSLPFYLHASGLMHFNRGALKQAEADLRKAIDVGHNLTNYLALFAILRRTEQAEKILPILETLELATLQGTPGQKMHLAQALLAAGQKERALAFAYATLTSAPNDPDAALRYFGLLMADPDSRVIPPTTRVGVDAWVRLEGVNGETFRFIIEDGVDRPADGILSPKHPIAAAAIGLEVDASFEQKKAIGGDTTWRVAEIKHKYLHALHDVMENFQTRFPELTGIHKFSIRDGDIQPALDEVRRVSEANRQLADLYLAQHLPLALAAAAVGRDVISFADYVRTLDRNIEVCVGTVPERLATLNIIIQNRTNGAVLDTYTAWTAATMDILDVLVAVFGRLIVPQSVLDDLRLIQAKNDRPAGRAMTIAWHDGQYFRQEFTKEDIEARYRFIGDQIKKLEARCQVAPSDAPDDPSEVAAILTETFGPHVLDAANFAADGIVLLSEDMYYRQVAEEAVAAKGTWLQPVLAFARDQGMISRERYADAALKLALRQHSHLALEPETLAEIFLADTTETLDLFRSAAAFIGTKTADMKSHLIVASTFLQRLWSAQAAVSLKAMRATALVLHRLTTHHAIEWPLALAFVKDGADWRLQQYVDSWVIGHFLPITKLAAAECDLIAFQATLQIRIYSRKRSHSALASTSWPFGY</sequence>